<dbReference type="InterPro" id="IPR039315">
    <property type="entry name" value="CheW"/>
</dbReference>
<evidence type="ECO:0000313" key="3">
    <source>
        <dbReference type="Proteomes" id="UP000798808"/>
    </source>
</evidence>
<organism evidence="2 3">
    <name type="scientific">Fulvivirga kasyanovii</name>
    <dbReference type="NCBI Taxonomy" id="396812"/>
    <lineage>
        <taxon>Bacteria</taxon>
        <taxon>Pseudomonadati</taxon>
        <taxon>Bacteroidota</taxon>
        <taxon>Cytophagia</taxon>
        <taxon>Cytophagales</taxon>
        <taxon>Fulvivirgaceae</taxon>
        <taxon>Fulvivirga</taxon>
    </lineage>
</organism>
<dbReference type="Gene3D" id="2.30.30.40">
    <property type="entry name" value="SH3 Domains"/>
    <property type="match status" value="1"/>
</dbReference>
<dbReference type="Gene3D" id="2.40.50.180">
    <property type="entry name" value="CheA-289, Domain 4"/>
    <property type="match status" value="1"/>
</dbReference>
<accession>A0ABW9RRI4</accession>
<dbReference type="Proteomes" id="UP000798808">
    <property type="component" value="Unassembled WGS sequence"/>
</dbReference>
<dbReference type="PROSITE" id="PS50851">
    <property type="entry name" value="CHEW"/>
    <property type="match status" value="1"/>
</dbReference>
<dbReference type="PANTHER" id="PTHR22617">
    <property type="entry name" value="CHEMOTAXIS SENSOR HISTIDINE KINASE-RELATED"/>
    <property type="match status" value="1"/>
</dbReference>
<dbReference type="PANTHER" id="PTHR22617:SF23">
    <property type="entry name" value="CHEMOTAXIS PROTEIN CHEW"/>
    <property type="match status" value="1"/>
</dbReference>
<protein>
    <recommendedName>
        <fullName evidence="1">CheW-like domain-containing protein</fullName>
    </recommendedName>
</protein>
<gene>
    <name evidence="2" type="ORF">E1163_13140</name>
</gene>
<proteinExistence type="predicted"/>
<dbReference type="RefSeq" id="WP_155172511.1">
    <property type="nucleotide sequence ID" value="NZ_BAAAFL010000049.1"/>
</dbReference>
<dbReference type="InterPro" id="IPR036061">
    <property type="entry name" value="CheW-like_dom_sf"/>
</dbReference>
<sequence length="154" mass="16858">MMTQNNLHVLLFTLQKELFGISVMNVIRVTNIEKLIRIPKAPAFIAGAINFEGNVIPVVDLASKIELGTTTALPGTKVIILEVDHDGDSLEVGIMIDEVLDVAQVEAASLLPPPLDNMGFNTNALTGMHKIEDDFYMILSARKIFEKELASLVQ</sequence>
<evidence type="ECO:0000259" key="1">
    <source>
        <dbReference type="PROSITE" id="PS50851"/>
    </source>
</evidence>
<dbReference type="SMART" id="SM00260">
    <property type="entry name" value="CheW"/>
    <property type="match status" value="1"/>
</dbReference>
<reference evidence="2 3" key="1">
    <citation type="submission" date="2019-02" db="EMBL/GenBank/DDBJ databases">
        <authorList>
            <person name="Goldberg S.R."/>
            <person name="Haltli B.A."/>
            <person name="Correa H."/>
            <person name="Russell K.G."/>
        </authorList>
    </citation>
    <scope>NUCLEOTIDE SEQUENCE [LARGE SCALE GENOMIC DNA]</scope>
    <source>
        <strain evidence="2 3">JCM 16186</strain>
    </source>
</reference>
<dbReference type="Pfam" id="PF01584">
    <property type="entry name" value="CheW"/>
    <property type="match status" value="1"/>
</dbReference>
<dbReference type="InterPro" id="IPR002545">
    <property type="entry name" value="CheW-lke_dom"/>
</dbReference>
<evidence type="ECO:0000313" key="2">
    <source>
        <dbReference type="EMBL" id="MTI25894.1"/>
    </source>
</evidence>
<comment type="caution">
    <text evidence="2">The sequence shown here is derived from an EMBL/GenBank/DDBJ whole genome shotgun (WGS) entry which is preliminary data.</text>
</comment>
<dbReference type="SUPFAM" id="SSF50341">
    <property type="entry name" value="CheW-like"/>
    <property type="match status" value="1"/>
</dbReference>
<keyword evidence="3" id="KW-1185">Reference proteome</keyword>
<dbReference type="EMBL" id="SMLW01000549">
    <property type="protein sequence ID" value="MTI25894.1"/>
    <property type="molecule type" value="Genomic_DNA"/>
</dbReference>
<name>A0ABW9RRI4_9BACT</name>
<feature type="domain" description="CheW-like" evidence="1">
    <location>
        <begin position="6"/>
        <end position="150"/>
    </location>
</feature>